<evidence type="ECO:0000256" key="3">
    <source>
        <dbReference type="ARBA" id="ARBA00005684"/>
    </source>
</evidence>
<dbReference type="SUPFAM" id="SSF51445">
    <property type="entry name" value="(Trans)glycosidases"/>
    <property type="match status" value="1"/>
</dbReference>
<dbReference type="NCBIfam" id="NF011081">
    <property type="entry name" value="PRK14508.1-4"/>
    <property type="match status" value="1"/>
</dbReference>
<evidence type="ECO:0000256" key="6">
    <source>
        <dbReference type="ARBA" id="ARBA00022490"/>
    </source>
</evidence>
<keyword evidence="6" id="KW-0963">Cytoplasm</keyword>
<dbReference type="InterPro" id="IPR017853">
    <property type="entry name" value="GH"/>
</dbReference>
<keyword evidence="7 12" id="KW-0328">Glycosyltransferase</keyword>
<protein>
    <recommendedName>
        <fullName evidence="5 12">4-alpha-glucanotransferase</fullName>
        <ecNumber evidence="4 12">2.4.1.25</ecNumber>
    </recommendedName>
    <alternativeName>
        <fullName evidence="10 12">Amylomaltase</fullName>
    </alternativeName>
    <alternativeName>
        <fullName evidence="11 12">Disproportionating enzyme</fullName>
    </alternativeName>
</protein>
<dbReference type="PANTHER" id="PTHR32518">
    <property type="match status" value="1"/>
</dbReference>
<comment type="subcellular location">
    <subcellularLocation>
        <location evidence="2">Cytoplasm</location>
    </subcellularLocation>
</comment>
<dbReference type="EC" id="2.4.1.25" evidence="4 12"/>
<organism evidence="13 14">
    <name type="scientific">Candidatus Protochlamydia naegleriophila</name>
    <dbReference type="NCBI Taxonomy" id="389348"/>
    <lineage>
        <taxon>Bacteria</taxon>
        <taxon>Pseudomonadati</taxon>
        <taxon>Chlamydiota</taxon>
        <taxon>Chlamydiia</taxon>
        <taxon>Parachlamydiales</taxon>
        <taxon>Parachlamydiaceae</taxon>
        <taxon>Candidatus Protochlamydia</taxon>
    </lineage>
</organism>
<reference evidence="14" key="1">
    <citation type="submission" date="2015-09" db="EMBL/GenBank/DDBJ databases">
        <authorList>
            <person name="Bertelli C."/>
        </authorList>
    </citation>
    <scope>NUCLEOTIDE SEQUENCE [LARGE SCALE GENOMIC DNA]</scope>
    <source>
        <strain evidence="14">KNic</strain>
    </source>
</reference>
<sequence>MTDPTSLLHSPAAKQWQRIGVKHHHGIIIPLFSLHSANSSGIGEYTDLIPLIDWCRFIGFDLIQLLPLNDTGLGTSPYSALSAFALNPIYLGLHALPYLDQFPLLQDELKAIPKLSQQSRVDYKTVRENKERFLRHYVEQTKQLILNSRSYHAFTQNSPWLKGYAVYKTLKVLYQCSSWESWPVNDQSPTPELINQLTEEHKEEVEWHSILQFLCDQQLHASKEHADKHEVFLMGDIPILIDRDSAEVWLHRHLFDLNYSAGSPPDIYSLEGQNWGFPIYNWEKIASANYQWWIDRLSCASRYYHVYRIDHIVGFFRIWSITRGLTGKDGVFIPQDESTWVDHGQRIMLMMLKECTMLPIGEDLGVVPPEVRDCLTALGICGTKVMRWERLWKDNARYILPQDYPLISMTTVSTHDSETLQQWWQNMPLDAQIFAQFKGWTYHPNLSREYQREILWDSHHSNSLFHINLLQEYLALIPGLTWPLLEDERINMPGILSDRNWSYRFKPSLEEFTSHTSLQHLMRELII</sequence>
<evidence type="ECO:0000313" key="14">
    <source>
        <dbReference type="Proteomes" id="UP000069902"/>
    </source>
</evidence>
<keyword evidence="8 12" id="KW-0808">Transferase</keyword>
<dbReference type="PATRIC" id="fig|389348.3.peg.1539"/>
<dbReference type="KEGG" id="pnl:PNK_1376"/>
<evidence type="ECO:0000256" key="4">
    <source>
        <dbReference type="ARBA" id="ARBA00012560"/>
    </source>
</evidence>
<evidence type="ECO:0000256" key="8">
    <source>
        <dbReference type="ARBA" id="ARBA00022679"/>
    </source>
</evidence>
<dbReference type="AlphaFoldDB" id="A0A0U5JD06"/>
<dbReference type="EMBL" id="LN879502">
    <property type="protein sequence ID" value="CUI16989.1"/>
    <property type="molecule type" value="Genomic_DNA"/>
</dbReference>
<dbReference type="FunCoup" id="A0A0U5JD06">
    <property type="interactions" value="170"/>
</dbReference>
<dbReference type="STRING" id="389348.PNK_1376"/>
<dbReference type="GO" id="GO:0005975">
    <property type="term" value="P:carbohydrate metabolic process"/>
    <property type="evidence" value="ECO:0007669"/>
    <property type="project" value="InterPro"/>
</dbReference>
<dbReference type="NCBIfam" id="TIGR00217">
    <property type="entry name" value="malQ"/>
    <property type="match status" value="1"/>
</dbReference>
<dbReference type="GO" id="GO:0005737">
    <property type="term" value="C:cytoplasm"/>
    <property type="evidence" value="ECO:0007669"/>
    <property type="project" value="UniProtKB-SubCell"/>
</dbReference>
<dbReference type="Pfam" id="PF02446">
    <property type="entry name" value="Glyco_hydro_77"/>
    <property type="match status" value="1"/>
</dbReference>
<keyword evidence="14" id="KW-1185">Reference proteome</keyword>
<dbReference type="GO" id="GO:0004134">
    <property type="term" value="F:4-alpha-glucanotransferase activity"/>
    <property type="evidence" value="ECO:0007669"/>
    <property type="project" value="UniProtKB-EC"/>
</dbReference>
<dbReference type="Proteomes" id="UP000069902">
    <property type="component" value="Chromosome cPNK"/>
</dbReference>
<gene>
    <name evidence="13" type="primary">malQ</name>
    <name evidence="13" type="ORF">PNK_1376</name>
</gene>
<keyword evidence="9 12" id="KW-0119">Carbohydrate metabolism</keyword>
<dbReference type="Gene3D" id="3.20.20.80">
    <property type="entry name" value="Glycosidases"/>
    <property type="match status" value="1"/>
</dbReference>
<evidence type="ECO:0000256" key="5">
    <source>
        <dbReference type="ARBA" id="ARBA00020295"/>
    </source>
</evidence>
<comment type="catalytic activity">
    <reaction evidence="1 12">
        <text>Transfers a segment of a (1-&gt;4)-alpha-D-glucan to a new position in an acceptor, which may be glucose or a (1-&gt;4)-alpha-D-glucan.</text>
        <dbReference type="EC" id="2.4.1.25"/>
    </reaction>
</comment>
<evidence type="ECO:0000256" key="1">
    <source>
        <dbReference type="ARBA" id="ARBA00000439"/>
    </source>
</evidence>
<accession>A0A0U5JD06</accession>
<comment type="similarity">
    <text evidence="3 12">Belongs to the disproportionating enzyme family.</text>
</comment>
<evidence type="ECO:0000256" key="10">
    <source>
        <dbReference type="ARBA" id="ARBA00031423"/>
    </source>
</evidence>
<name>A0A0U5JD06_9BACT</name>
<proteinExistence type="inferred from homology"/>
<evidence type="ECO:0000256" key="9">
    <source>
        <dbReference type="ARBA" id="ARBA00023277"/>
    </source>
</evidence>
<evidence type="ECO:0000256" key="12">
    <source>
        <dbReference type="RuleBase" id="RU361207"/>
    </source>
</evidence>
<dbReference type="RefSeq" id="WP_079992849.1">
    <property type="nucleotide sequence ID" value="NZ_LN879502.1"/>
</dbReference>
<evidence type="ECO:0000313" key="13">
    <source>
        <dbReference type="EMBL" id="CUI16989.1"/>
    </source>
</evidence>
<evidence type="ECO:0000256" key="11">
    <source>
        <dbReference type="ARBA" id="ARBA00031501"/>
    </source>
</evidence>
<dbReference type="InParanoid" id="A0A0U5JD06"/>
<evidence type="ECO:0000256" key="7">
    <source>
        <dbReference type="ARBA" id="ARBA00022676"/>
    </source>
</evidence>
<dbReference type="PANTHER" id="PTHR32518:SF3">
    <property type="entry name" value="4-ALPHA-GLUCANOTRANSFERASE"/>
    <property type="match status" value="1"/>
</dbReference>
<evidence type="ECO:0000256" key="2">
    <source>
        <dbReference type="ARBA" id="ARBA00004496"/>
    </source>
</evidence>
<dbReference type="InterPro" id="IPR003385">
    <property type="entry name" value="Glyco_hydro_77"/>
</dbReference>